<gene>
    <name evidence="6" type="ORF">F0L68_34105</name>
</gene>
<dbReference type="AlphaFoldDB" id="A0A5B2WNE6"/>
<organism evidence="6 7">
    <name type="scientific">Solihabitans fulvus</name>
    <dbReference type="NCBI Taxonomy" id="1892852"/>
    <lineage>
        <taxon>Bacteria</taxon>
        <taxon>Bacillati</taxon>
        <taxon>Actinomycetota</taxon>
        <taxon>Actinomycetes</taxon>
        <taxon>Pseudonocardiales</taxon>
        <taxon>Pseudonocardiaceae</taxon>
        <taxon>Solihabitans</taxon>
    </lineage>
</organism>
<dbReference type="Pfam" id="PF07501">
    <property type="entry name" value="G5"/>
    <property type="match status" value="1"/>
</dbReference>
<reference evidence="6 7" key="2">
    <citation type="submission" date="2019-09" db="EMBL/GenBank/DDBJ databases">
        <authorList>
            <person name="Jin C."/>
        </authorList>
    </citation>
    <scope>NUCLEOTIDE SEQUENCE [LARGE SCALE GENOMIC DNA]</scope>
    <source>
        <strain evidence="6 7">AN110305</strain>
    </source>
</reference>
<keyword evidence="3" id="KW-0378">Hydrolase</keyword>
<dbReference type="Pfam" id="PF03990">
    <property type="entry name" value="DUF348"/>
    <property type="match status" value="2"/>
</dbReference>
<evidence type="ECO:0000313" key="6">
    <source>
        <dbReference type="EMBL" id="KAA2252925.1"/>
    </source>
</evidence>
<evidence type="ECO:0000313" key="7">
    <source>
        <dbReference type="Proteomes" id="UP000323454"/>
    </source>
</evidence>
<evidence type="ECO:0000256" key="3">
    <source>
        <dbReference type="ARBA" id="ARBA00022801"/>
    </source>
</evidence>
<keyword evidence="7" id="KW-1185">Reference proteome</keyword>
<evidence type="ECO:0000259" key="5">
    <source>
        <dbReference type="PROSITE" id="PS51109"/>
    </source>
</evidence>
<dbReference type="InterPro" id="IPR007137">
    <property type="entry name" value="DUF348"/>
</dbReference>
<feature type="region of interest" description="Disordered" evidence="4">
    <location>
        <begin position="127"/>
        <end position="152"/>
    </location>
</feature>
<evidence type="ECO:0000256" key="2">
    <source>
        <dbReference type="ARBA" id="ARBA00022729"/>
    </source>
</evidence>
<name>A0A5B2WNE6_9PSEU</name>
<comment type="similarity">
    <text evidence="1">Belongs to the transglycosylase family. Rpf subfamily.</text>
</comment>
<dbReference type="CDD" id="cd13925">
    <property type="entry name" value="RPF"/>
    <property type="match status" value="1"/>
</dbReference>
<evidence type="ECO:0000256" key="1">
    <source>
        <dbReference type="ARBA" id="ARBA00010830"/>
    </source>
</evidence>
<dbReference type="Proteomes" id="UP000323454">
    <property type="component" value="Unassembled WGS sequence"/>
</dbReference>
<dbReference type="InterPro" id="IPR011098">
    <property type="entry name" value="G5_dom"/>
</dbReference>
<protein>
    <submittedName>
        <fullName evidence="6">DUF348 domain-containing protein</fullName>
    </submittedName>
</protein>
<dbReference type="Gene3D" id="1.10.530.10">
    <property type="match status" value="1"/>
</dbReference>
<dbReference type="SMART" id="SM01208">
    <property type="entry name" value="G5"/>
    <property type="match status" value="1"/>
</dbReference>
<dbReference type="InterPro" id="IPR023346">
    <property type="entry name" value="Lysozyme-like_dom_sf"/>
</dbReference>
<reference evidence="6 7" key="1">
    <citation type="submission" date="2019-09" db="EMBL/GenBank/DDBJ databases">
        <title>Goodfellowia gen. nov., a new genus of the Pseudonocardineae related to Actinoalloteichus, containing Goodfellowia coeruleoviolacea gen. nov., comb. nov. gen. nov., comb. nov.</title>
        <authorList>
            <person name="Labeda D."/>
        </authorList>
    </citation>
    <scope>NUCLEOTIDE SEQUENCE [LARGE SCALE GENOMIC DNA]</scope>
    <source>
        <strain evidence="6 7">AN110305</strain>
    </source>
</reference>
<dbReference type="SUPFAM" id="SSF53955">
    <property type="entry name" value="Lysozyme-like"/>
    <property type="match status" value="1"/>
</dbReference>
<dbReference type="InterPro" id="IPR010618">
    <property type="entry name" value="RPF"/>
</dbReference>
<dbReference type="EMBL" id="VUOB01000071">
    <property type="protein sequence ID" value="KAA2252925.1"/>
    <property type="molecule type" value="Genomic_DNA"/>
</dbReference>
<feature type="non-terminal residue" evidence="6">
    <location>
        <position position="1"/>
    </location>
</feature>
<dbReference type="Pfam" id="PF06737">
    <property type="entry name" value="Transglycosylas"/>
    <property type="match status" value="1"/>
</dbReference>
<accession>A0A5B2WNE6</accession>
<dbReference type="Gene3D" id="2.20.230.10">
    <property type="entry name" value="Resuscitation-promoting factor rpfb"/>
    <property type="match status" value="1"/>
</dbReference>
<evidence type="ECO:0000256" key="4">
    <source>
        <dbReference type="SAM" id="MobiDB-lite"/>
    </source>
</evidence>
<dbReference type="RefSeq" id="WP_149854013.1">
    <property type="nucleotide sequence ID" value="NZ_VUOB01000071.1"/>
</dbReference>
<sequence>LDRGRQVKVKVDGQDRDGGWVHGGSVGQALAQLGVDTTGAQLSESADRPVPVGGMSVEVKSLKTITLFDGGNAPQQLRTTVLTVGELLKSQNLSIGADDSIDPGADVKITNGAEIHISRTGVSVINQTEPVDPPVQTVNDDTMTKGQQKVDDPGVAGEKIVTYRITQKNGKESAREKLGEKVTKDAKPKILRKGTKVPDSPPVDPNDAGAWDRIAKCESGGNWAINTGNGYYGGLQFSQGTWNSNGGQEFAPRADQATREQQIAVATRVRDRSGGYGAWGCKP</sequence>
<feature type="compositionally biased region" description="Polar residues" evidence="4">
    <location>
        <begin position="136"/>
        <end position="147"/>
    </location>
</feature>
<comment type="caution">
    <text evidence="6">The sequence shown here is derived from an EMBL/GenBank/DDBJ whole genome shotgun (WGS) entry which is preliminary data.</text>
</comment>
<feature type="domain" description="G5" evidence="5">
    <location>
        <begin position="117"/>
        <end position="197"/>
    </location>
</feature>
<proteinExistence type="inferred from homology"/>
<dbReference type="PROSITE" id="PS51109">
    <property type="entry name" value="G5"/>
    <property type="match status" value="1"/>
</dbReference>
<dbReference type="OrthoDB" id="1404170at2"/>
<dbReference type="GO" id="GO:0016787">
    <property type="term" value="F:hydrolase activity"/>
    <property type="evidence" value="ECO:0007669"/>
    <property type="project" value="UniProtKB-KW"/>
</dbReference>
<keyword evidence="2" id="KW-0732">Signal</keyword>